<feature type="compositionally biased region" description="Basic and acidic residues" evidence="1">
    <location>
        <begin position="222"/>
        <end position="280"/>
    </location>
</feature>
<keyword evidence="3" id="KW-1185">Reference proteome</keyword>
<accession>A0A3S5CK40</accession>
<gene>
    <name evidence="2" type="ORF">ELQ92_08935</name>
</gene>
<dbReference type="AlphaFoldDB" id="A0A3S5CK40"/>
<dbReference type="EMBL" id="RZNC01000003">
    <property type="protein sequence ID" value="RWZ61154.1"/>
    <property type="molecule type" value="Genomic_DNA"/>
</dbReference>
<name>A0A3S5CK40_9MICO</name>
<evidence type="ECO:0000313" key="3">
    <source>
        <dbReference type="Proteomes" id="UP000288603"/>
    </source>
</evidence>
<feature type="region of interest" description="Disordered" evidence="1">
    <location>
        <begin position="177"/>
        <end position="280"/>
    </location>
</feature>
<reference evidence="2 3" key="1">
    <citation type="submission" date="2018-12" db="EMBL/GenBank/DDBJ databases">
        <authorList>
            <person name="Li F."/>
        </authorList>
    </citation>
    <scope>NUCLEOTIDE SEQUENCE [LARGE SCALE GENOMIC DNA]</scope>
    <source>
        <strain evidence="2 3">8H24J-4-2</strain>
    </source>
</reference>
<comment type="caution">
    <text evidence="2">The sequence shown here is derived from an EMBL/GenBank/DDBJ whole genome shotgun (WGS) entry which is preliminary data.</text>
</comment>
<dbReference type="RefSeq" id="WP_128498652.1">
    <property type="nucleotide sequence ID" value="NZ_RZNC01000003.1"/>
</dbReference>
<organism evidence="2 3">
    <name type="scientific">Labedella populi</name>
    <dbReference type="NCBI Taxonomy" id="2498850"/>
    <lineage>
        <taxon>Bacteria</taxon>
        <taxon>Bacillati</taxon>
        <taxon>Actinomycetota</taxon>
        <taxon>Actinomycetes</taxon>
        <taxon>Micrococcales</taxon>
        <taxon>Microbacteriaceae</taxon>
        <taxon>Labedella</taxon>
    </lineage>
</organism>
<sequence length="341" mass="36857">MADPHGLIDIADELYAASLDAFTSTRNARAAAARKAGDRELATAVSALTKPTAAAWASNLLFRSSPWFVQEISDLRARIEAASGTGDRDALRELTGSRHALVDRLVDAARSVTSAAGRPLSPAAAEDLAETVTAALGDPDIEAALATGRLTAPPRSGGMSRNDLARIVALPPAEFTRVDPDDDVVADDAVEDDAVEDRKPTGRRSARLRPAPSVDGTGGATERPRTRDRPEGPTAGDRRRHERGLRAAEERADRARADREGRERERDALAGRRDELAAEVTRQKDVLQTLERRLEDAVAEVDALTADIRSRELEWKRAESAARSARRVVDQDRAAEAETER</sequence>
<proteinExistence type="predicted"/>
<protein>
    <submittedName>
        <fullName evidence="2">Uncharacterized protein</fullName>
    </submittedName>
</protein>
<evidence type="ECO:0000256" key="1">
    <source>
        <dbReference type="SAM" id="MobiDB-lite"/>
    </source>
</evidence>
<evidence type="ECO:0000313" key="2">
    <source>
        <dbReference type="EMBL" id="RWZ61154.1"/>
    </source>
</evidence>
<dbReference type="Proteomes" id="UP000288603">
    <property type="component" value="Unassembled WGS sequence"/>
</dbReference>
<dbReference type="OrthoDB" id="3541690at2"/>
<feature type="region of interest" description="Disordered" evidence="1">
    <location>
        <begin position="320"/>
        <end position="341"/>
    </location>
</feature>
<feature type="compositionally biased region" description="Acidic residues" evidence="1">
    <location>
        <begin position="180"/>
        <end position="195"/>
    </location>
</feature>
<feature type="compositionally biased region" description="Basic and acidic residues" evidence="1">
    <location>
        <begin position="327"/>
        <end position="341"/>
    </location>
</feature>